<dbReference type="GO" id="GO:0005634">
    <property type="term" value="C:nucleus"/>
    <property type="evidence" value="ECO:0007669"/>
    <property type="project" value="TreeGrafter"/>
</dbReference>
<accession>A0AAW1SIC6</accession>
<evidence type="ECO:0000313" key="3">
    <source>
        <dbReference type="Proteomes" id="UP001445335"/>
    </source>
</evidence>
<feature type="compositionally biased region" description="Basic and acidic residues" evidence="1">
    <location>
        <begin position="88"/>
        <end position="100"/>
    </location>
</feature>
<evidence type="ECO:0000256" key="1">
    <source>
        <dbReference type="SAM" id="MobiDB-lite"/>
    </source>
</evidence>
<comment type="caution">
    <text evidence="2">The sequence shown here is derived from an EMBL/GenBank/DDBJ whole genome shotgun (WGS) entry which is preliminary data.</text>
</comment>
<protein>
    <recommendedName>
        <fullName evidence="4">INO80 complex subunit B-like conserved region domain-containing protein</fullName>
    </recommendedName>
</protein>
<dbReference type="Pfam" id="PF08524">
    <property type="entry name" value="rRNA_processing"/>
    <property type="match status" value="1"/>
</dbReference>
<dbReference type="Proteomes" id="UP001445335">
    <property type="component" value="Unassembled WGS sequence"/>
</dbReference>
<reference evidence="2 3" key="1">
    <citation type="journal article" date="2024" name="Nat. Commun.">
        <title>Phylogenomics reveals the evolutionary origins of lichenization in chlorophyte algae.</title>
        <authorList>
            <person name="Puginier C."/>
            <person name="Libourel C."/>
            <person name="Otte J."/>
            <person name="Skaloud P."/>
            <person name="Haon M."/>
            <person name="Grisel S."/>
            <person name="Petersen M."/>
            <person name="Berrin J.G."/>
            <person name="Delaux P.M."/>
            <person name="Dal Grande F."/>
            <person name="Keller J."/>
        </authorList>
    </citation>
    <scope>NUCLEOTIDE SEQUENCE [LARGE SCALE GENOMIC DNA]</scope>
    <source>
        <strain evidence="2 3">SAG 245.80</strain>
    </source>
</reference>
<dbReference type="PANTHER" id="PTHR15657">
    <property type="entry name" value="THYROID TRANSCRIPTION FACTOR 1-ASSOCIATED PROTEIN 26"/>
    <property type="match status" value="1"/>
</dbReference>
<name>A0AAW1SIC6_9CHLO</name>
<evidence type="ECO:0000313" key="2">
    <source>
        <dbReference type="EMBL" id="KAK9845428.1"/>
    </source>
</evidence>
<feature type="compositionally biased region" description="Polar residues" evidence="1">
    <location>
        <begin position="1"/>
        <end position="11"/>
    </location>
</feature>
<evidence type="ECO:0008006" key="4">
    <source>
        <dbReference type="Google" id="ProtNLM"/>
    </source>
</evidence>
<gene>
    <name evidence="2" type="ORF">WJX81_006253</name>
</gene>
<feature type="compositionally biased region" description="Acidic residues" evidence="1">
    <location>
        <begin position="72"/>
        <end position="87"/>
    </location>
</feature>
<dbReference type="PANTHER" id="PTHR15657:SF1">
    <property type="entry name" value="THYROID TRANSCRIPTION FACTOR 1-ASSOCIATED PROTEIN 26"/>
    <property type="match status" value="1"/>
</dbReference>
<dbReference type="AlphaFoldDB" id="A0AAW1SIC6"/>
<feature type="region of interest" description="Disordered" evidence="1">
    <location>
        <begin position="1"/>
        <end position="100"/>
    </location>
</feature>
<proteinExistence type="predicted"/>
<sequence>MGKLQQPSILAQESDDEVPANTGTRKRKRAGEQAATGGPNGVRRAGEDAQWRRVLARAGPAPDSDDGGLPGDSDDDMLGAPSDDEAAREESEGATRIEAEVQAKKAAAAVERKEARRAAEAHRAHVAAAQAQRRTQAALLRKRTCRGQPVMRFRVDKVLAQLQAEAEA</sequence>
<dbReference type="EMBL" id="JALJOU010000003">
    <property type="protein sequence ID" value="KAK9845428.1"/>
    <property type="molecule type" value="Genomic_DNA"/>
</dbReference>
<dbReference type="InterPro" id="IPR013730">
    <property type="entry name" value="Fyv7/TAP26"/>
</dbReference>
<keyword evidence="3" id="KW-1185">Reference proteome</keyword>
<organism evidence="2 3">
    <name type="scientific">Elliptochloris bilobata</name>
    <dbReference type="NCBI Taxonomy" id="381761"/>
    <lineage>
        <taxon>Eukaryota</taxon>
        <taxon>Viridiplantae</taxon>
        <taxon>Chlorophyta</taxon>
        <taxon>core chlorophytes</taxon>
        <taxon>Trebouxiophyceae</taxon>
        <taxon>Trebouxiophyceae incertae sedis</taxon>
        <taxon>Elliptochloris clade</taxon>
        <taxon>Elliptochloris</taxon>
    </lineage>
</organism>